<evidence type="ECO:0000259" key="5">
    <source>
        <dbReference type="Pfam" id="PF17177"/>
    </source>
</evidence>
<dbReference type="PROSITE" id="PS51375">
    <property type="entry name" value="PPR"/>
    <property type="match status" value="3"/>
</dbReference>
<evidence type="ECO:0000313" key="7">
    <source>
        <dbReference type="Proteomes" id="UP000001449"/>
    </source>
</evidence>
<organism evidence="6 7">
    <name type="scientific">Thalassiosira pseudonana</name>
    <name type="common">Marine diatom</name>
    <name type="synonym">Cyclotella nana</name>
    <dbReference type="NCBI Taxonomy" id="35128"/>
    <lineage>
        <taxon>Eukaryota</taxon>
        <taxon>Sar</taxon>
        <taxon>Stramenopiles</taxon>
        <taxon>Ochrophyta</taxon>
        <taxon>Bacillariophyta</taxon>
        <taxon>Coscinodiscophyceae</taxon>
        <taxon>Thalassiosirophycidae</taxon>
        <taxon>Thalassiosirales</taxon>
        <taxon>Thalassiosiraceae</taxon>
        <taxon>Thalassiosira</taxon>
    </lineage>
</organism>
<dbReference type="GeneID" id="7446692"/>
<reference evidence="6 7" key="1">
    <citation type="journal article" date="2004" name="Science">
        <title>The genome of the diatom Thalassiosira pseudonana: ecology, evolution, and metabolism.</title>
        <authorList>
            <person name="Armbrust E.V."/>
            <person name="Berges J.A."/>
            <person name="Bowler C."/>
            <person name="Green B.R."/>
            <person name="Martinez D."/>
            <person name="Putnam N.H."/>
            <person name="Zhou S."/>
            <person name="Allen A.E."/>
            <person name="Apt K.E."/>
            <person name="Bechner M."/>
            <person name="Brzezinski M.A."/>
            <person name="Chaal B.K."/>
            <person name="Chiovitti A."/>
            <person name="Davis A.K."/>
            <person name="Demarest M.S."/>
            <person name="Detter J.C."/>
            <person name="Glavina T."/>
            <person name="Goodstein D."/>
            <person name="Hadi M.Z."/>
            <person name="Hellsten U."/>
            <person name="Hildebrand M."/>
            <person name="Jenkins B.D."/>
            <person name="Jurka J."/>
            <person name="Kapitonov V.V."/>
            <person name="Kroger N."/>
            <person name="Lau W.W."/>
            <person name="Lane T.W."/>
            <person name="Larimer F.W."/>
            <person name="Lippmeier J.C."/>
            <person name="Lucas S."/>
            <person name="Medina M."/>
            <person name="Montsant A."/>
            <person name="Obornik M."/>
            <person name="Parker M.S."/>
            <person name="Palenik B."/>
            <person name="Pazour G.J."/>
            <person name="Richardson P.M."/>
            <person name="Rynearson T.A."/>
            <person name="Saito M.A."/>
            <person name="Schwartz D.C."/>
            <person name="Thamatrakoln K."/>
            <person name="Valentin K."/>
            <person name="Vardi A."/>
            <person name="Wilkerson F.P."/>
            <person name="Rokhsar D.S."/>
        </authorList>
    </citation>
    <scope>NUCLEOTIDE SEQUENCE [LARGE SCALE GENOMIC DNA]</scope>
    <source>
        <strain evidence="6 7">CCMP1335</strain>
    </source>
</reference>
<dbReference type="PANTHER" id="PTHR47942:SF63">
    <property type="entry name" value="PENTATRICOPEPTIDE REPEAT-CONTAINING PROTEIN"/>
    <property type="match status" value="1"/>
</dbReference>
<dbReference type="Pfam" id="PF13812">
    <property type="entry name" value="PPR_3"/>
    <property type="match status" value="2"/>
</dbReference>
<feature type="compositionally biased region" description="Low complexity" evidence="3">
    <location>
        <begin position="145"/>
        <end position="158"/>
    </location>
</feature>
<evidence type="ECO:0000256" key="3">
    <source>
        <dbReference type="SAM" id="MobiDB-lite"/>
    </source>
</evidence>
<reference evidence="6 7" key="2">
    <citation type="journal article" date="2008" name="Nature">
        <title>The Phaeodactylum genome reveals the evolutionary history of diatom genomes.</title>
        <authorList>
            <person name="Bowler C."/>
            <person name="Allen A.E."/>
            <person name="Badger J.H."/>
            <person name="Grimwood J."/>
            <person name="Jabbari K."/>
            <person name="Kuo A."/>
            <person name="Maheswari U."/>
            <person name="Martens C."/>
            <person name="Maumus F."/>
            <person name="Otillar R.P."/>
            <person name="Rayko E."/>
            <person name="Salamov A."/>
            <person name="Vandepoele K."/>
            <person name="Beszteri B."/>
            <person name="Gruber A."/>
            <person name="Heijde M."/>
            <person name="Katinka M."/>
            <person name="Mock T."/>
            <person name="Valentin K."/>
            <person name="Verret F."/>
            <person name="Berges J.A."/>
            <person name="Brownlee C."/>
            <person name="Cadoret J.P."/>
            <person name="Chiovitti A."/>
            <person name="Choi C.J."/>
            <person name="Coesel S."/>
            <person name="De Martino A."/>
            <person name="Detter J.C."/>
            <person name="Durkin C."/>
            <person name="Falciatore A."/>
            <person name="Fournet J."/>
            <person name="Haruta M."/>
            <person name="Huysman M.J."/>
            <person name="Jenkins B.D."/>
            <person name="Jiroutova K."/>
            <person name="Jorgensen R.E."/>
            <person name="Joubert Y."/>
            <person name="Kaplan A."/>
            <person name="Kroger N."/>
            <person name="Kroth P.G."/>
            <person name="La Roche J."/>
            <person name="Lindquist E."/>
            <person name="Lommer M."/>
            <person name="Martin-Jezequel V."/>
            <person name="Lopez P.J."/>
            <person name="Lucas S."/>
            <person name="Mangogna M."/>
            <person name="McGinnis K."/>
            <person name="Medlin L.K."/>
            <person name="Montsant A."/>
            <person name="Oudot-Le Secq M.P."/>
            <person name="Napoli C."/>
            <person name="Obornik M."/>
            <person name="Parker M.S."/>
            <person name="Petit J.L."/>
            <person name="Porcel B.M."/>
            <person name="Poulsen N."/>
            <person name="Robison M."/>
            <person name="Rychlewski L."/>
            <person name="Rynearson T.A."/>
            <person name="Schmutz J."/>
            <person name="Shapiro H."/>
            <person name="Siaut M."/>
            <person name="Stanley M."/>
            <person name="Sussman M.R."/>
            <person name="Taylor A.R."/>
            <person name="Vardi A."/>
            <person name="von Dassow P."/>
            <person name="Vyverman W."/>
            <person name="Willis A."/>
            <person name="Wyrwicz L.S."/>
            <person name="Rokhsar D.S."/>
            <person name="Weissenbach J."/>
            <person name="Armbrust E.V."/>
            <person name="Green B.R."/>
            <person name="Van de Peer Y."/>
            <person name="Grigoriev I.V."/>
        </authorList>
    </citation>
    <scope>NUCLEOTIDE SEQUENCE [LARGE SCALE GENOMIC DNA]</scope>
    <source>
        <strain evidence="6 7">CCMP1335</strain>
    </source>
</reference>
<feature type="chain" id="PRO_5002865956" description="PROP1-like PPR domain-containing protein" evidence="4">
    <location>
        <begin position="27"/>
        <end position="1041"/>
    </location>
</feature>
<dbReference type="Pfam" id="PF01535">
    <property type="entry name" value="PPR"/>
    <property type="match status" value="1"/>
</dbReference>
<dbReference type="AlphaFoldDB" id="B8BV53"/>
<keyword evidence="7" id="KW-1185">Reference proteome</keyword>
<dbReference type="RefSeq" id="XP_002287433.1">
    <property type="nucleotide sequence ID" value="XM_002287397.1"/>
</dbReference>
<dbReference type="Proteomes" id="UP000001449">
    <property type="component" value="Chromosome 2"/>
</dbReference>
<proteinExistence type="predicted"/>
<feature type="signal peptide" evidence="4">
    <location>
        <begin position="1"/>
        <end position="26"/>
    </location>
</feature>
<dbReference type="PaxDb" id="35128-Thaps2714"/>
<feature type="repeat" description="PPR" evidence="2">
    <location>
        <begin position="623"/>
        <end position="660"/>
    </location>
</feature>
<evidence type="ECO:0000256" key="4">
    <source>
        <dbReference type="SAM" id="SignalP"/>
    </source>
</evidence>
<keyword evidence="1" id="KW-0677">Repeat</keyword>
<sequence length="1041" mass="115349">MHSINQRNVLVAVIAFQLIVPSFTKANVCFIAPFSERASHRQRHHLLAPLSSPYGPSRLLFAKSPSSSSITPSTKGKQTSDTSTPLTKKNTTPSKSYEVDKLVLVEQVEDVPLGQLSKEQKRDMLTLMRQLSSMDRRRDDLVGGRTSSSANSSRETNSYARQRRQDASIVERLLGRLQKEEEYTSEIVSSTAEEENNKAEPASNPRTYNLAIKAWSNANVSGAAQKAERILSQAKSNSKVLPSPDIYSYAYAYAAWYQEHIFSARNMGNERAASAALRKADEVLTSMKQALMVPSQPSQSSNIIADVNSLLILWSSIYVDTPDLAEKFLLFVEKESRGAEQEWVDTQSYNLVINAWAKSGGSNSDATRSAEVLLKELENNPRVKPNLLSYSGVIACIAKKNTIDIPRAERILNRCAEMYELGDDDAKPDNVIFNQIINLYSKSGSEGSADHCEVLLSQMQALAAKGNELVVPDVRTYNLVLTAWANEVGPTEAEKVLDRLDSHEGLQPNSISYITCMDSYARNGDVDNTLRLLSRMEKAFTNGNLDAKPTRRAYTSALNALAKSQRGDSGQRAEILVANLERQYKAGNEDLKPDTTIYNILIRCHKSSVTRQEKILYKMGKRDVVSYSTVIQSYSQLGGKQAAHKAQQLLDEACKDGLKPNAQLFNSAITAWSRSGAKESPKRAEQLLRRMEDNNIQPNAIVYTSVINAWAKSGEAGSALRCEVLLKLMRVMYKQGSSEMKPNAQTFTTVISAWARSGESDACDHVERLVDTMLKLSEGDKDMAPNVYTMSAAVDAYARAGGRGAASKANDLVKRLEAIGVKANLQTYNALISVYGNSQQMGSPQMAESILTKLEESKDIMPTVVSYTSVVNAWAKSSEKDKARRSQLILERMKSLHVKGMIGDKPNTFTFTAVINACATTYGADQEERSEAFRIAYNTFKELTECDYASPNHVTYSTFFRAIGKLIPHSEKRDSIVSASFRLCCRDGLVDENSFFHLKNAASPELFADLMATDSIVYDDLPMDWKCNVKATPRSRSRVNE</sequence>
<feature type="region of interest" description="Disordered" evidence="3">
    <location>
        <begin position="61"/>
        <end position="95"/>
    </location>
</feature>
<dbReference type="EMBL" id="CM000639">
    <property type="protein sequence ID" value="EED94876.1"/>
    <property type="molecule type" value="Genomic_DNA"/>
</dbReference>
<evidence type="ECO:0000313" key="6">
    <source>
        <dbReference type="EMBL" id="EED94876.1"/>
    </source>
</evidence>
<feature type="compositionally biased region" description="Polar residues" evidence="3">
    <location>
        <begin position="75"/>
        <end position="95"/>
    </location>
</feature>
<evidence type="ECO:0000256" key="2">
    <source>
        <dbReference type="PROSITE-ProRule" id="PRU00708"/>
    </source>
</evidence>
<feature type="compositionally biased region" description="Low complexity" evidence="3">
    <location>
        <begin position="64"/>
        <end position="74"/>
    </location>
</feature>
<feature type="repeat" description="PPR" evidence="2">
    <location>
        <begin position="661"/>
        <end position="698"/>
    </location>
</feature>
<dbReference type="STRING" id="35128.B8BV53"/>
<feature type="region of interest" description="Disordered" evidence="3">
    <location>
        <begin position="184"/>
        <end position="204"/>
    </location>
</feature>
<dbReference type="HOGENOM" id="CLU_292667_0_0_1"/>
<feature type="region of interest" description="Disordered" evidence="3">
    <location>
        <begin position="130"/>
        <end position="164"/>
    </location>
</feature>
<dbReference type="InterPro" id="IPR033443">
    <property type="entry name" value="PROP1-like_PPR_dom"/>
</dbReference>
<dbReference type="InterPro" id="IPR011990">
    <property type="entry name" value="TPR-like_helical_dom_sf"/>
</dbReference>
<accession>B8BV53</accession>
<keyword evidence="4" id="KW-0732">Signal</keyword>
<dbReference type="eggNOG" id="KOG4197">
    <property type="taxonomic scope" value="Eukaryota"/>
</dbReference>
<dbReference type="PANTHER" id="PTHR47942">
    <property type="entry name" value="TETRATRICOPEPTIDE REPEAT (TPR)-LIKE SUPERFAMILY PROTEIN-RELATED"/>
    <property type="match status" value="1"/>
</dbReference>
<feature type="repeat" description="PPR" evidence="2">
    <location>
        <begin position="509"/>
        <end position="539"/>
    </location>
</feature>
<dbReference type="InParanoid" id="B8BV53"/>
<dbReference type="Gene3D" id="1.25.40.10">
    <property type="entry name" value="Tetratricopeptide repeat domain"/>
    <property type="match status" value="4"/>
</dbReference>
<feature type="domain" description="PROP1-like PPR" evidence="5">
    <location>
        <begin position="642"/>
        <end position="769"/>
    </location>
</feature>
<evidence type="ECO:0000256" key="1">
    <source>
        <dbReference type="ARBA" id="ARBA00022737"/>
    </source>
</evidence>
<dbReference type="InterPro" id="IPR002885">
    <property type="entry name" value="PPR_rpt"/>
</dbReference>
<dbReference type="Pfam" id="PF17177">
    <property type="entry name" value="PPR_long"/>
    <property type="match status" value="1"/>
</dbReference>
<gene>
    <name evidence="6" type="ORF">THAPSDRAFT_2714</name>
</gene>
<dbReference type="KEGG" id="tps:THAPSDRAFT_2714"/>
<name>B8BV53_THAPS</name>
<dbReference type="OMA" id="VNAWAKS"/>
<dbReference type="InterPro" id="IPR051222">
    <property type="entry name" value="PPR/CCM1_RNA-binding"/>
</dbReference>
<protein>
    <recommendedName>
        <fullName evidence="5">PROP1-like PPR domain-containing protein</fullName>
    </recommendedName>
</protein>